<proteinExistence type="predicted"/>
<sequence length="85" mass="9051">MNFFQHSSNNRVLGAPAGWYQGALPVGALPITDVMQNDVPSVVSFWRPDAAELAALNAGGAVMLFVVGRTMHPVRVEVTTPETAT</sequence>
<dbReference type="RefSeq" id="WP_160553149.1">
    <property type="nucleotide sequence ID" value="NZ_CP047650.1"/>
</dbReference>
<gene>
    <name evidence="1" type="ORF">GT347_15945</name>
</gene>
<reference evidence="1 2" key="1">
    <citation type="submission" date="2020-01" db="EMBL/GenBank/DDBJ databases">
        <title>Genome sequencing of strain KACC 21265.</title>
        <authorList>
            <person name="Heo J."/>
            <person name="Kim S.-J."/>
            <person name="Kim J.-S."/>
            <person name="Hong S.-B."/>
            <person name="Kwon S.-W."/>
        </authorList>
    </citation>
    <scope>NUCLEOTIDE SEQUENCE [LARGE SCALE GENOMIC DNA]</scope>
    <source>
        <strain evidence="1 2">KACC 21265</strain>
    </source>
</reference>
<dbReference type="AlphaFoldDB" id="A0A857J687"/>
<dbReference type="Proteomes" id="UP000464787">
    <property type="component" value="Chromosome"/>
</dbReference>
<name>A0A857J687_9BURK</name>
<dbReference type="KEGG" id="xyk:GT347_15945"/>
<accession>A0A857J687</accession>
<dbReference type="EMBL" id="CP047650">
    <property type="protein sequence ID" value="QHI99336.1"/>
    <property type="molecule type" value="Genomic_DNA"/>
</dbReference>
<evidence type="ECO:0000313" key="1">
    <source>
        <dbReference type="EMBL" id="QHI99336.1"/>
    </source>
</evidence>
<protein>
    <submittedName>
        <fullName evidence="1">Uncharacterized protein</fullName>
    </submittedName>
</protein>
<keyword evidence="2" id="KW-1185">Reference proteome</keyword>
<organism evidence="1 2">
    <name type="scientific">Xylophilus rhododendri</name>
    <dbReference type="NCBI Taxonomy" id="2697032"/>
    <lineage>
        <taxon>Bacteria</taxon>
        <taxon>Pseudomonadati</taxon>
        <taxon>Pseudomonadota</taxon>
        <taxon>Betaproteobacteria</taxon>
        <taxon>Burkholderiales</taxon>
        <taxon>Xylophilus</taxon>
    </lineage>
</organism>
<evidence type="ECO:0000313" key="2">
    <source>
        <dbReference type="Proteomes" id="UP000464787"/>
    </source>
</evidence>